<feature type="region of interest" description="Disordered" evidence="7">
    <location>
        <begin position="1"/>
        <end position="49"/>
    </location>
</feature>
<evidence type="ECO:0000256" key="4">
    <source>
        <dbReference type="ARBA" id="ARBA00023163"/>
    </source>
</evidence>
<comment type="function">
    <text evidence="6">Transcriptional repressor that regulates multiple aspects of plant growth and development.</text>
</comment>
<keyword evidence="10" id="KW-1185">Reference proteome</keyword>
<dbReference type="InterPro" id="IPR038933">
    <property type="entry name" value="Ovate"/>
</dbReference>
<keyword evidence="5 6" id="KW-0539">Nucleus</keyword>
<comment type="subcellular location">
    <subcellularLocation>
        <location evidence="1 6">Nucleus</location>
    </subcellularLocation>
</comment>
<gene>
    <name evidence="9" type="ORF">HHK36_025679</name>
</gene>
<evidence type="ECO:0000256" key="2">
    <source>
        <dbReference type="ARBA" id="ARBA00022491"/>
    </source>
</evidence>
<accession>A0A834YHC1</accession>
<feature type="compositionally biased region" description="Polar residues" evidence="7">
    <location>
        <begin position="40"/>
        <end position="49"/>
    </location>
</feature>
<feature type="region of interest" description="Disordered" evidence="7">
    <location>
        <begin position="229"/>
        <end position="262"/>
    </location>
</feature>
<evidence type="ECO:0000259" key="8">
    <source>
        <dbReference type="PROSITE" id="PS51754"/>
    </source>
</evidence>
<sequence length="262" mass="29753">MAKRLQRYLSKLKNPTPQSQIPPISYSSTSSILSGCENPRTPSLSRNRNQDVATLSDIDQFLYDNFSSLYRKNDDDDRKNKDDDDDAENPTGFLFESPRFVDLPPDLRASLRFFVSPGLSNSLIEEHRLSASTSEDLGSNCTTDQVKGLTLPENSVAVLTNSSEPYEDFRRSMEEMVEARLQNDETVDWDFMEELLFCYLKLNEKKSYKYVLSAYVDLMVVLRQNSGATPAKSRKIPVTRERRRRKGGVSVTQDVDPPPDGS</sequence>
<evidence type="ECO:0000256" key="7">
    <source>
        <dbReference type="SAM" id="MobiDB-lite"/>
    </source>
</evidence>
<proteinExistence type="predicted"/>
<dbReference type="GO" id="GO:0045892">
    <property type="term" value="P:negative regulation of DNA-templated transcription"/>
    <property type="evidence" value="ECO:0007669"/>
    <property type="project" value="UniProtKB-UniRule"/>
</dbReference>
<keyword evidence="4 6" id="KW-0804">Transcription</keyword>
<protein>
    <recommendedName>
        <fullName evidence="6">Transcription repressor</fullName>
    </recommendedName>
    <alternativeName>
        <fullName evidence="6">Ovate family protein</fullName>
    </alternativeName>
</protein>
<dbReference type="PANTHER" id="PTHR33057">
    <property type="entry name" value="TRANSCRIPTION REPRESSOR OFP7-RELATED"/>
    <property type="match status" value="1"/>
</dbReference>
<dbReference type="InterPro" id="IPR006458">
    <property type="entry name" value="Ovate_C"/>
</dbReference>
<dbReference type="EMBL" id="JABCRI010000019">
    <property type="protein sequence ID" value="KAF8388994.1"/>
    <property type="molecule type" value="Genomic_DNA"/>
</dbReference>
<feature type="compositionally biased region" description="Basic residues" evidence="7">
    <location>
        <begin position="232"/>
        <end position="247"/>
    </location>
</feature>
<feature type="compositionally biased region" description="Low complexity" evidence="7">
    <location>
        <begin position="15"/>
        <end position="34"/>
    </location>
</feature>
<comment type="caution">
    <text evidence="9">The sequence shown here is derived from an EMBL/GenBank/DDBJ whole genome shotgun (WGS) entry which is preliminary data.</text>
</comment>
<keyword evidence="3 6" id="KW-0805">Transcription regulation</keyword>
<reference evidence="9 10" key="1">
    <citation type="submission" date="2020-04" db="EMBL/GenBank/DDBJ databases">
        <title>Plant Genome Project.</title>
        <authorList>
            <person name="Zhang R.-G."/>
        </authorList>
    </citation>
    <scope>NUCLEOTIDE SEQUENCE [LARGE SCALE GENOMIC DNA]</scope>
    <source>
        <strain evidence="9">YNK0</strain>
        <tissue evidence="9">Leaf</tissue>
    </source>
</reference>
<dbReference type="Pfam" id="PF04844">
    <property type="entry name" value="Ovate"/>
    <property type="match status" value="1"/>
</dbReference>
<dbReference type="Proteomes" id="UP000655225">
    <property type="component" value="Unassembled WGS sequence"/>
</dbReference>
<dbReference type="PROSITE" id="PS51754">
    <property type="entry name" value="OVATE"/>
    <property type="match status" value="1"/>
</dbReference>
<name>A0A834YHC1_TETSI</name>
<feature type="compositionally biased region" description="Basic and acidic residues" evidence="7">
    <location>
        <begin position="72"/>
        <end position="82"/>
    </location>
</feature>
<feature type="region of interest" description="Disordered" evidence="7">
    <location>
        <begin position="72"/>
        <end position="96"/>
    </location>
</feature>
<evidence type="ECO:0000313" key="9">
    <source>
        <dbReference type="EMBL" id="KAF8388994.1"/>
    </source>
</evidence>
<evidence type="ECO:0000256" key="6">
    <source>
        <dbReference type="RuleBase" id="RU367028"/>
    </source>
</evidence>
<organism evidence="9 10">
    <name type="scientific">Tetracentron sinense</name>
    <name type="common">Spur-leaf</name>
    <dbReference type="NCBI Taxonomy" id="13715"/>
    <lineage>
        <taxon>Eukaryota</taxon>
        <taxon>Viridiplantae</taxon>
        <taxon>Streptophyta</taxon>
        <taxon>Embryophyta</taxon>
        <taxon>Tracheophyta</taxon>
        <taxon>Spermatophyta</taxon>
        <taxon>Magnoliopsida</taxon>
        <taxon>Trochodendrales</taxon>
        <taxon>Trochodendraceae</taxon>
        <taxon>Tetracentron</taxon>
    </lineage>
</organism>
<dbReference type="OMA" id="VVDWDFM"/>
<evidence type="ECO:0000256" key="3">
    <source>
        <dbReference type="ARBA" id="ARBA00023015"/>
    </source>
</evidence>
<dbReference type="PANTHER" id="PTHR33057:SF117">
    <property type="entry name" value="TRANSCRIPTION REPRESSOR OFP14"/>
    <property type="match status" value="1"/>
</dbReference>
<evidence type="ECO:0000256" key="5">
    <source>
        <dbReference type="ARBA" id="ARBA00023242"/>
    </source>
</evidence>
<feature type="domain" description="OVATE" evidence="8">
    <location>
        <begin position="158"/>
        <end position="221"/>
    </location>
</feature>
<dbReference type="OrthoDB" id="689980at2759"/>
<dbReference type="NCBIfam" id="TIGR01568">
    <property type="entry name" value="A_thal_3678"/>
    <property type="match status" value="1"/>
</dbReference>
<keyword evidence="2 6" id="KW-0678">Repressor</keyword>
<dbReference type="AlphaFoldDB" id="A0A834YHC1"/>
<evidence type="ECO:0000256" key="1">
    <source>
        <dbReference type="ARBA" id="ARBA00004123"/>
    </source>
</evidence>
<evidence type="ECO:0000313" key="10">
    <source>
        <dbReference type="Proteomes" id="UP000655225"/>
    </source>
</evidence>
<dbReference type="GO" id="GO:0005634">
    <property type="term" value="C:nucleus"/>
    <property type="evidence" value="ECO:0007669"/>
    <property type="project" value="UniProtKB-SubCell"/>
</dbReference>